<dbReference type="RefSeq" id="WP_255844053.1">
    <property type="nucleotide sequence ID" value="NZ_CP094358.1"/>
</dbReference>
<evidence type="ECO:0000256" key="2">
    <source>
        <dbReference type="ARBA" id="ARBA00023125"/>
    </source>
</evidence>
<reference evidence="5" key="1">
    <citation type="submission" date="2022-03" db="EMBL/GenBank/DDBJ databases">
        <title>Description of Abyssus ytuae gen. nov., sp. nov., a novel member of the family Flavobacteriaceae isolated from the sediment of Mariana Trench.</title>
        <authorList>
            <person name="Zhang J."/>
            <person name="Xu X."/>
        </authorList>
    </citation>
    <scope>NUCLEOTIDE SEQUENCE</scope>
    <source>
        <strain evidence="5">MT3330</strain>
    </source>
</reference>
<dbReference type="SUPFAM" id="SSF46689">
    <property type="entry name" value="Homeodomain-like"/>
    <property type="match status" value="1"/>
</dbReference>
<dbReference type="PRINTS" id="PR00032">
    <property type="entry name" value="HTHARAC"/>
</dbReference>
<sequence length="310" mass="36181">MENIIKFDSICEYNRHYNIKTEHPLVTVIDFSEASVHKSPSKMNFGFYLVMLKDVKCGDMHYGKHYYDYQEGTLVFLAPGQIAGKVVKEGEQKKEEVKDNKKIKLKGYALAFHPDFIKGTSLGRNINNYTFFSYKVNEALHISDQEREIILDCFSKIKFEIKQTIDKHSKTLIVSTIELFLNYCLRFYDRQFITRDHQNQGVLNRFESLLNDYFTSDNPKTIGLPSVGYFASEFNLSSNYFGDLVKKETGKSAQEYIQTKLIDVAKERIFDTTKSVSQIAYELGFKYPQHFTRLFKQRVGHSPNDYRMLN</sequence>
<keyword evidence="3" id="KW-0804">Transcription</keyword>
<dbReference type="InterPro" id="IPR020449">
    <property type="entry name" value="Tscrpt_reg_AraC-type_HTH"/>
</dbReference>
<dbReference type="InterPro" id="IPR009057">
    <property type="entry name" value="Homeodomain-like_sf"/>
</dbReference>
<dbReference type="AlphaFoldDB" id="A0A9E6ZZN0"/>
<dbReference type="SMART" id="SM00342">
    <property type="entry name" value="HTH_ARAC"/>
    <property type="match status" value="1"/>
</dbReference>
<dbReference type="Proteomes" id="UP000831290">
    <property type="component" value="Chromosome"/>
</dbReference>
<keyword evidence="6" id="KW-1185">Reference proteome</keyword>
<dbReference type="InterPro" id="IPR018060">
    <property type="entry name" value="HTH_AraC"/>
</dbReference>
<proteinExistence type="predicted"/>
<gene>
    <name evidence="5" type="ORF">MQE35_02070</name>
</gene>
<evidence type="ECO:0000313" key="6">
    <source>
        <dbReference type="Proteomes" id="UP000831290"/>
    </source>
</evidence>
<dbReference type="Gene3D" id="1.10.10.60">
    <property type="entry name" value="Homeodomain-like"/>
    <property type="match status" value="2"/>
</dbReference>
<evidence type="ECO:0000256" key="3">
    <source>
        <dbReference type="ARBA" id="ARBA00023163"/>
    </source>
</evidence>
<evidence type="ECO:0000256" key="1">
    <source>
        <dbReference type="ARBA" id="ARBA00023015"/>
    </source>
</evidence>
<feature type="domain" description="HTH araC/xylS-type" evidence="4">
    <location>
        <begin position="204"/>
        <end position="309"/>
    </location>
</feature>
<dbReference type="PROSITE" id="PS01124">
    <property type="entry name" value="HTH_ARAC_FAMILY_2"/>
    <property type="match status" value="1"/>
</dbReference>
<dbReference type="GO" id="GO:0043565">
    <property type="term" value="F:sequence-specific DNA binding"/>
    <property type="evidence" value="ECO:0007669"/>
    <property type="project" value="InterPro"/>
</dbReference>
<organism evidence="5 6">
    <name type="scientific">Abyssalbus ytuae</name>
    <dbReference type="NCBI Taxonomy" id="2926907"/>
    <lineage>
        <taxon>Bacteria</taxon>
        <taxon>Pseudomonadati</taxon>
        <taxon>Bacteroidota</taxon>
        <taxon>Flavobacteriia</taxon>
        <taxon>Flavobacteriales</taxon>
        <taxon>Flavobacteriaceae</taxon>
        <taxon>Abyssalbus</taxon>
    </lineage>
</organism>
<dbReference type="GO" id="GO:0003700">
    <property type="term" value="F:DNA-binding transcription factor activity"/>
    <property type="evidence" value="ECO:0007669"/>
    <property type="project" value="InterPro"/>
</dbReference>
<dbReference type="KEGG" id="fbm:MQE35_02070"/>
<evidence type="ECO:0000259" key="4">
    <source>
        <dbReference type="PROSITE" id="PS01124"/>
    </source>
</evidence>
<accession>A0A9E6ZZN0</accession>
<dbReference type="PANTHER" id="PTHR43280">
    <property type="entry name" value="ARAC-FAMILY TRANSCRIPTIONAL REGULATOR"/>
    <property type="match status" value="1"/>
</dbReference>
<keyword evidence="1" id="KW-0805">Transcription regulation</keyword>
<dbReference type="Pfam" id="PF12833">
    <property type="entry name" value="HTH_18"/>
    <property type="match status" value="1"/>
</dbReference>
<name>A0A9E6ZZN0_9FLAO</name>
<dbReference type="EMBL" id="CP094358">
    <property type="protein sequence ID" value="UOB18097.1"/>
    <property type="molecule type" value="Genomic_DNA"/>
</dbReference>
<keyword evidence="2" id="KW-0238">DNA-binding</keyword>
<dbReference type="PANTHER" id="PTHR43280:SF32">
    <property type="entry name" value="TRANSCRIPTIONAL REGULATORY PROTEIN"/>
    <property type="match status" value="1"/>
</dbReference>
<protein>
    <submittedName>
        <fullName evidence="5">Helix-turn-helix domain-containing protein</fullName>
    </submittedName>
</protein>
<evidence type="ECO:0000313" key="5">
    <source>
        <dbReference type="EMBL" id="UOB18097.1"/>
    </source>
</evidence>